<evidence type="ECO:0000313" key="5">
    <source>
        <dbReference type="Proteomes" id="UP000292003"/>
    </source>
</evidence>
<keyword evidence="2" id="KW-0472">Membrane</keyword>
<evidence type="ECO:0000256" key="2">
    <source>
        <dbReference type="SAM" id="Phobius"/>
    </source>
</evidence>
<keyword evidence="5" id="KW-1185">Reference proteome</keyword>
<accession>A0A4Q7JBZ4</accession>
<dbReference type="EMBL" id="SFCC01000003">
    <property type="protein sequence ID" value="RZQ64532.1"/>
    <property type="molecule type" value="Genomic_DNA"/>
</dbReference>
<evidence type="ECO:0000259" key="3">
    <source>
        <dbReference type="Pfam" id="PF10756"/>
    </source>
</evidence>
<feature type="region of interest" description="Disordered" evidence="1">
    <location>
        <begin position="1"/>
        <end position="23"/>
    </location>
</feature>
<comment type="caution">
    <text evidence="4">The sequence shown here is derived from an EMBL/GenBank/DDBJ whole genome shotgun (WGS) entry which is preliminary data.</text>
</comment>
<dbReference type="InterPro" id="IPR019692">
    <property type="entry name" value="CFP-6_PH"/>
</dbReference>
<dbReference type="Pfam" id="PF10756">
    <property type="entry name" value="bPH_6"/>
    <property type="match status" value="1"/>
</dbReference>
<evidence type="ECO:0000313" key="4">
    <source>
        <dbReference type="EMBL" id="RZQ64532.1"/>
    </source>
</evidence>
<feature type="transmembrane region" description="Helical" evidence="2">
    <location>
        <begin position="23"/>
        <end position="45"/>
    </location>
</feature>
<dbReference type="OrthoDB" id="5194605at2"/>
<dbReference type="AlphaFoldDB" id="A0A4Q7JBZ4"/>
<evidence type="ECO:0000256" key="1">
    <source>
        <dbReference type="SAM" id="MobiDB-lite"/>
    </source>
</evidence>
<keyword evidence="2" id="KW-1133">Transmembrane helix</keyword>
<reference evidence="4 5" key="1">
    <citation type="submission" date="2019-02" db="EMBL/GenBank/DDBJ databases">
        <title>Draft genome sequence of Amycolatopsis sp. 8-3EHSu isolated from roots of Suaeda maritima.</title>
        <authorList>
            <person name="Duangmal K."/>
            <person name="Chantavorakit T."/>
        </authorList>
    </citation>
    <scope>NUCLEOTIDE SEQUENCE [LARGE SCALE GENOMIC DNA]</scope>
    <source>
        <strain evidence="4 5">8-3EHSu</strain>
    </source>
</reference>
<keyword evidence="2" id="KW-0812">Transmembrane</keyword>
<organism evidence="4 5">
    <name type="scientific">Amycolatopsis suaedae</name>
    <dbReference type="NCBI Taxonomy" id="2510978"/>
    <lineage>
        <taxon>Bacteria</taxon>
        <taxon>Bacillati</taxon>
        <taxon>Actinomycetota</taxon>
        <taxon>Actinomycetes</taxon>
        <taxon>Pseudonocardiales</taxon>
        <taxon>Pseudonocardiaceae</taxon>
        <taxon>Amycolatopsis</taxon>
    </lineage>
</organism>
<sequence length="150" mass="15973">MHHQRVAEAAETPESPDREPPKAVFRVPGTALLAVAVLALCVSPVAWSVPGLQALYLIPIGLAVWIVRTRTTATAEGITVRTVSGRRELPWSDMKGLALTERSGVHAVLTDDTTVALPAVRTRHLPVLSLVSGGRLADPSGVTDEQNTED</sequence>
<proteinExistence type="predicted"/>
<dbReference type="Proteomes" id="UP000292003">
    <property type="component" value="Unassembled WGS sequence"/>
</dbReference>
<feature type="transmembrane region" description="Helical" evidence="2">
    <location>
        <begin position="51"/>
        <end position="67"/>
    </location>
</feature>
<protein>
    <submittedName>
        <fullName evidence="4">PH domain-containing protein</fullName>
    </submittedName>
</protein>
<name>A0A4Q7JBZ4_9PSEU</name>
<feature type="domain" description="Low molecular weight protein antigen 6 PH" evidence="3">
    <location>
        <begin position="68"/>
        <end position="138"/>
    </location>
</feature>
<gene>
    <name evidence="4" type="ORF">EWH70_06325</name>
</gene>